<keyword evidence="3" id="KW-0133">Cell shape</keyword>
<protein>
    <recommendedName>
        <fullName evidence="3">RNA-binding protein KhpA</fullName>
    </recommendedName>
    <alternativeName>
        <fullName evidence="3">KH-domain protein A</fullName>
    </alternativeName>
</protein>
<evidence type="ECO:0000313" key="5">
    <source>
        <dbReference type="Proteomes" id="UP000620147"/>
    </source>
</evidence>
<organism evidence="4 5">
    <name type="scientific">Butyricicoccus faecihominis</name>
    <dbReference type="NCBI Taxonomy" id="1712515"/>
    <lineage>
        <taxon>Bacteria</taxon>
        <taxon>Bacillati</taxon>
        <taxon>Bacillota</taxon>
        <taxon>Clostridia</taxon>
        <taxon>Eubacteriales</taxon>
        <taxon>Butyricicoccaceae</taxon>
        <taxon>Butyricicoccus</taxon>
    </lineage>
</organism>
<keyword evidence="5" id="KW-1185">Reference proteome</keyword>
<evidence type="ECO:0000256" key="2">
    <source>
        <dbReference type="ARBA" id="ARBA00022884"/>
    </source>
</evidence>
<name>A0ABQ1E174_9FIRM</name>
<comment type="function">
    <text evidence="3">A probable RNA chaperone. Forms a complex with KhpB which binds to cellular RNA and controls its expression. Plays a role in peptidoglycan (PG) homeostasis and cell length regulation.</text>
</comment>
<evidence type="ECO:0000313" key="4">
    <source>
        <dbReference type="EMBL" id="GFO88730.1"/>
    </source>
</evidence>
<dbReference type="InterPro" id="IPR015946">
    <property type="entry name" value="KH_dom-like_a/b"/>
</dbReference>
<sequence length="82" mass="9083">MSEVVEMKELLTYIVENLVSDPAAIAITEEIDGDNITYSLRVAPGDMGRVIGRHGRIAKEIRTLMKAAGNRENKRVTVDILD</sequence>
<comment type="subcellular location">
    <subcellularLocation>
        <location evidence="3">Cytoplasm</location>
    </subcellularLocation>
</comment>
<keyword evidence="3" id="KW-0143">Chaperone</keyword>
<accession>A0ABQ1E174</accession>
<comment type="similarity">
    <text evidence="3">Belongs to the KhpA RNA-binding protein family.</text>
</comment>
<keyword evidence="3" id="KW-0961">Cell wall biogenesis/degradation</keyword>
<dbReference type="Gene3D" id="3.30.300.20">
    <property type="match status" value="1"/>
</dbReference>
<proteinExistence type="inferred from homology"/>
<dbReference type="HAMAP" id="MF_00088">
    <property type="entry name" value="KhpA"/>
    <property type="match status" value="1"/>
</dbReference>
<comment type="caution">
    <text evidence="4">The sequence shown here is derived from an EMBL/GenBank/DDBJ whole genome shotgun (WGS) entry which is preliminary data.</text>
</comment>
<dbReference type="EMBL" id="BLYJ01000024">
    <property type="protein sequence ID" value="GFO88730.1"/>
    <property type="molecule type" value="Genomic_DNA"/>
</dbReference>
<keyword evidence="2 3" id="KW-0694">RNA-binding</keyword>
<dbReference type="CDD" id="cd22533">
    <property type="entry name" value="KH-II_YlqC-like"/>
    <property type="match status" value="1"/>
</dbReference>
<dbReference type="Pfam" id="PF13083">
    <property type="entry name" value="KH_KhpA-B"/>
    <property type="match status" value="1"/>
</dbReference>
<gene>
    <name evidence="3" type="primary">khpA</name>
    <name evidence="4" type="ORF">BUFA31_18940</name>
</gene>
<dbReference type="InterPro" id="IPR020627">
    <property type="entry name" value="KhpA"/>
</dbReference>
<comment type="subunit">
    <text evidence="3">Forms a complex with KhpB.</text>
</comment>
<dbReference type="PANTHER" id="PTHR34654">
    <property type="entry name" value="UPF0109 PROTEIN SCO5592"/>
    <property type="match status" value="1"/>
</dbReference>
<dbReference type="PANTHER" id="PTHR34654:SF1">
    <property type="entry name" value="RNA-BINDING PROTEIN KHPA"/>
    <property type="match status" value="1"/>
</dbReference>
<evidence type="ECO:0000256" key="3">
    <source>
        <dbReference type="HAMAP-Rule" id="MF_00088"/>
    </source>
</evidence>
<dbReference type="Proteomes" id="UP000620147">
    <property type="component" value="Unassembled WGS sequence"/>
</dbReference>
<evidence type="ECO:0000256" key="1">
    <source>
        <dbReference type="ARBA" id="ARBA00022490"/>
    </source>
</evidence>
<dbReference type="InterPro" id="IPR009019">
    <property type="entry name" value="KH_sf_prok-type"/>
</dbReference>
<keyword evidence="1 3" id="KW-0963">Cytoplasm</keyword>
<dbReference type="PROSITE" id="PS50084">
    <property type="entry name" value="KH_TYPE_1"/>
    <property type="match status" value="1"/>
</dbReference>
<reference evidence="4 5" key="1">
    <citation type="submission" date="2020-06" db="EMBL/GenBank/DDBJ databases">
        <title>Characterization of fructooligosaccharide metabolism and fructooligosaccharide-degrading enzymes in human commensal butyrate producers.</title>
        <authorList>
            <person name="Tanno H."/>
            <person name="Fujii T."/>
            <person name="Hirano K."/>
            <person name="Maeno S."/>
            <person name="Tonozuka T."/>
            <person name="Sakamoto M."/>
            <person name="Ohkuma M."/>
            <person name="Tochio T."/>
            <person name="Endo A."/>
        </authorList>
    </citation>
    <scope>NUCLEOTIDE SEQUENCE [LARGE SCALE GENOMIC DNA]</scope>
    <source>
        <strain evidence="4 5">JCM 31056</strain>
    </source>
</reference>
<dbReference type="SUPFAM" id="SSF54814">
    <property type="entry name" value="Prokaryotic type KH domain (KH-domain type II)"/>
    <property type="match status" value="1"/>
</dbReference>